<evidence type="ECO:0000313" key="1">
    <source>
        <dbReference type="EMBL" id="KAI0068809.1"/>
    </source>
</evidence>
<organism evidence="1 2">
    <name type="scientific">Artomyces pyxidatus</name>
    <dbReference type="NCBI Taxonomy" id="48021"/>
    <lineage>
        <taxon>Eukaryota</taxon>
        <taxon>Fungi</taxon>
        <taxon>Dikarya</taxon>
        <taxon>Basidiomycota</taxon>
        <taxon>Agaricomycotina</taxon>
        <taxon>Agaricomycetes</taxon>
        <taxon>Russulales</taxon>
        <taxon>Auriscalpiaceae</taxon>
        <taxon>Artomyces</taxon>
    </lineage>
</organism>
<reference evidence="1" key="2">
    <citation type="journal article" date="2022" name="New Phytol.">
        <title>Evolutionary transition to the ectomycorrhizal habit in the genomes of a hyperdiverse lineage of mushroom-forming fungi.</title>
        <authorList>
            <person name="Looney B."/>
            <person name="Miyauchi S."/>
            <person name="Morin E."/>
            <person name="Drula E."/>
            <person name="Courty P.E."/>
            <person name="Kohler A."/>
            <person name="Kuo A."/>
            <person name="LaButti K."/>
            <person name="Pangilinan J."/>
            <person name="Lipzen A."/>
            <person name="Riley R."/>
            <person name="Andreopoulos W."/>
            <person name="He G."/>
            <person name="Johnson J."/>
            <person name="Nolan M."/>
            <person name="Tritt A."/>
            <person name="Barry K.W."/>
            <person name="Grigoriev I.V."/>
            <person name="Nagy L.G."/>
            <person name="Hibbett D."/>
            <person name="Henrissat B."/>
            <person name="Matheny P.B."/>
            <person name="Labbe J."/>
            <person name="Martin F.M."/>
        </authorList>
    </citation>
    <scope>NUCLEOTIDE SEQUENCE</scope>
    <source>
        <strain evidence="1">HHB10654</strain>
    </source>
</reference>
<protein>
    <submittedName>
        <fullName evidence="1">Vacuolar sorting protein</fullName>
    </submittedName>
</protein>
<name>A0ACB8TK24_9AGAM</name>
<keyword evidence="2" id="KW-1185">Reference proteome</keyword>
<accession>A0ACB8TK24</accession>
<reference evidence="1" key="1">
    <citation type="submission" date="2021-03" db="EMBL/GenBank/DDBJ databases">
        <authorList>
            <consortium name="DOE Joint Genome Institute"/>
            <person name="Ahrendt S."/>
            <person name="Looney B.P."/>
            <person name="Miyauchi S."/>
            <person name="Morin E."/>
            <person name="Drula E."/>
            <person name="Courty P.E."/>
            <person name="Chicoki N."/>
            <person name="Fauchery L."/>
            <person name="Kohler A."/>
            <person name="Kuo A."/>
            <person name="Labutti K."/>
            <person name="Pangilinan J."/>
            <person name="Lipzen A."/>
            <person name="Riley R."/>
            <person name="Andreopoulos W."/>
            <person name="He G."/>
            <person name="Johnson J."/>
            <person name="Barry K.W."/>
            <person name="Grigoriev I.V."/>
            <person name="Nagy L."/>
            <person name="Hibbett D."/>
            <person name="Henrissat B."/>
            <person name="Matheny P.B."/>
            <person name="Labbe J."/>
            <person name="Martin F."/>
        </authorList>
    </citation>
    <scope>NUCLEOTIDE SEQUENCE</scope>
    <source>
        <strain evidence="1">HHB10654</strain>
    </source>
</reference>
<evidence type="ECO:0000313" key="2">
    <source>
        <dbReference type="Proteomes" id="UP000814140"/>
    </source>
</evidence>
<sequence>MSSSGPDDYSTTLKDGVSFRGRAREFLDLHDQVQTSVNLLDSLESFLSTFQKDLSAVSGQISDLQARSRDIESRLKSRKKIEKPLAGLITTLTLPPPLATLILDTDVGEPWVPAIEDFERRLESVKVRSRVRAARDLGEVAEGLRIVAATKLRAFFLALLHPIRTSMTTNMQVMQTSVFLKYRSLYTFLLRNAPSVATEVQKAYVSAARTYYETGFRRYMRSLGWVKTRSAEKENGFLSGLDVQDKQADVDLERLNYARIEGPGVTLTYMADDKSYKETVEALLRSCLLVLMDNGTAEYAFITAFFAHEPNLPAAPEPRMASSSLFSPTALNADLPADDGVSTPGTEFFVMTPRPRQRTDSLFSTDSHPPAVTLSKEEQAALNATWKQIMDPALDHAKAFVQAVLEPLPPVIPLLTMIRLTEEVMIEIQKRGCSPLETFVFGIRLQMWPLFQKAMTDQVEALKKLAEGASGGYFRRAVTTSDTSVSNICTRYVGLFLSSVMLTEQNEETMIFSNLLRLRHELTKLIESHTDKLGDLSAKAKARSTLYEELLQGLTRAFRSAPGHPKAQTEIAYWREKEEEARNRVMNPSRIRA</sequence>
<comment type="caution">
    <text evidence="1">The sequence shown here is derived from an EMBL/GenBank/DDBJ whole genome shotgun (WGS) entry which is preliminary data.</text>
</comment>
<dbReference type="Proteomes" id="UP000814140">
    <property type="component" value="Unassembled WGS sequence"/>
</dbReference>
<dbReference type="EMBL" id="MU277187">
    <property type="protein sequence ID" value="KAI0068809.1"/>
    <property type="molecule type" value="Genomic_DNA"/>
</dbReference>
<gene>
    <name evidence="1" type="ORF">BV25DRAFT_1844543</name>
</gene>
<proteinExistence type="predicted"/>